<sequence>MLLKQTINSCLFCLATDFATGCNFHCSGRLRLVVAGGTGVGFFSPGKSSADAAGHSPQKKKSRKTRPGDRVSGRSGATKISF</sequence>
<evidence type="ECO:0000256" key="1">
    <source>
        <dbReference type="SAM" id="MobiDB-lite"/>
    </source>
</evidence>
<name>Q11H33_CHESB</name>
<dbReference type="EMBL" id="CP000390">
    <property type="protein sequence ID" value="ABG63292.1"/>
    <property type="molecule type" value="Genomic_DNA"/>
</dbReference>
<reference evidence="2" key="1">
    <citation type="submission" date="2006-06" db="EMBL/GenBank/DDBJ databases">
        <title>Complete sequence of chromosome of Chelativorans sp. BNC1.</title>
        <authorList>
            <consortium name="US DOE Joint Genome Institute"/>
            <person name="Copeland A."/>
            <person name="Lucas S."/>
            <person name="Lapidus A."/>
            <person name="Barry K."/>
            <person name="Detter J.C."/>
            <person name="Glavina del Rio T."/>
            <person name="Hammon N."/>
            <person name="Israni S."/>
            <person name="Dalin E."/>
            <person name="Tice H."/>
            <person name="Pitluck S."/>
            <person name="Chertkov O."/>
            <person name="Brettin T."/>
            <person name="Bruce D."/>
            <person name="Han C."/>
            <person name="Tapia R."/>
            <person name="Gilna P."/>
            <person name="Schmutz J."/>
            <person name="Larimer F."/>
            <person name="Land M."/>
            <person name="Hauser L."/>
            <person name="Kyrpides N."/>
            <person name="Mikhailova N."/>
            <person name="Richardson P."/>
        </authorList>
    </citation>
    <scope>NUCLEOTIDE SEQUENCE</scope>
    <source>
        <strain evidence="2">BNC1</strain>
    </source>
</reference>
<dbReference type="HOGENOM" id="CLU_2552119_0_0_5"/>
<dbReference type="KEGG" id="mes:Meso_1899"/>
<evidence type="ECO:0000313" key="2">
    <source>
        <dbReference type="EMBL" id="ABG63292.1"/>
    </source>
</evidence>
<dbReference type="STRING" id="266779.Meso_1899"/>
<organism evidence="2">
    <name type="scientific">Chelativorans sp. (strain BNC1)</name>
    <dbReference type="NCBI Taxonomy" id="266779"/>
    <lineage>
        <taxon>Bacteria</taxon>
        <taxon>Pseudomonadati</taxon>
        <taxon>Pseudomonadota</taxon>
        <taxon>Alphaproteobacteria</taxon>
        <taxon>Hyphomicrobiales</taxon>
        <taxon>Phyllobacteriaceae</taxon>
        <taxon>Chelativorans</taxon>
    </lineage>
</organism>
<accession>Q11H33</accession>
<dbReference type="AlphaFoldDB" id="Q11H33"/>
<feature type="region of interest" description="Disordered" evidence="1">
    <location>
        <begin position="45"/>
        <end position="82"/>
    </location>
</feature>
<gene>
    <name evidence="2" type="ordered locus">Meso_1899</name>
</gene>
<protein>
    <submittedName>
        <fullName evidence="2">Uncharacterized protein</fullName>
    </submittedName>
</protein>
<proteinExistence type="predicted"/>